<evidence type="ECO:0000256" key="1">
    <source>
        <dbReference type="ARBA" id="ARBA00022729"/>
    </source>
</evidence>
<dbReference type="Pfam" id="PF01436">
    <property type="entry name" value="NHL"/>
    <property type="match status" value="2"/>
</dbReference>
<evidence type="ECO:0000313" key="5">
    <source>
        <dbReference type="EMBL" id="UNP29456.1"/>
    </source>
</evidence>
<evidence type="ECO:0000256" key="2">
    <source>
        <dbReference type="ARBA" id="ARBA00022737"/>
    </source>
</evidence>
<dbReference type="PANTHER" id="PTHR46580">
    <property type="entry name" value="SENSOR KINASE-RELATED"/>
    <property type="match status" value="1"/>
</dbReference>
<dbReference type="InterPro" id="IPR013517">
    <property type="entry name" value="FG-GAP"/>
</dbReference>
<protein>
    <submittedName>
        <fullName evidence="5">FG-GAP-like repeat-containing protein</fullName>
    </submittedName>
</protein>
<accession>A0ABY3XCY1</accession>
<name>A0ABY3XCY1_9GAMM</name>
<keyword evidence="6" id="KW-1185">Reference proteome</keyword>
<dbReference type="PROSITE" id="PS51125">
    <property type="entry name" value="NHL"/>
    <property type="match status" value="2"/>
</dbReference>
<dbReference type="InterPro" id="IPR056822">
    <property type="entry name" value="TEN_NHL"/>
</dbReference>
<dbReference type="SUPFAM" id="SSF69318">
    <property type="entry name" value="Integrin alpha N-terminal domain"/>
    <property type="match status" value="3"/>
</dbReference>
<dbReference type="InterPro" id="IPR011042">
    <property type="entry name" value="6-blade_b-propeller_TolB-like"/>
</dbReference>
<dbReference type="Gene3D" id="2.120.10.30">
    <property type="entry name" value="TolB, C-terminal domain"/>
    <property type="match status" value="3"/>
</dbReference>
<dbReference type="SUPFAM" id="SSF63825">
    <property type="entry name" value="YWTD domain"/>
    <property type="match status" value="1"/>
</dbReference>
<keyword evidence="2" id="KW-0677">Repeat</keyword>
<dbReference type="Gene3D" id="2.130.10.130">
    <property type="entry name" value="Integrin alpha, N-terminal"/>
    <property type="match status" value="4"/>
</dbReference>
<feature type="repeat" description="NHL" evidence="3">
    <location>
        <begin position="348"/>
        <end position="378"/>
    </location>
</feature>
<keyword evidence="1" id="KW-0732">Signal</keyword>
<dbReference type="RefSeq" id="WP_148649120.1">
    <property type="nucleotide sequence ID" value="NZ_CP011131.1"/>
</dbReference>
<dbReference type="PANTHER" id="PTHR46580:SF2">
    <property type="entry name" value="MAM DOMAIN-CONTAINING PROTEIN"/>
    <property type="match status" value="1"/>
</dbReference>
<dbReference type="InterPro" id="IPR001258">
    <property type="entry name" value="NHL_repeat"/>
</dbReference>
<organism evidence="5 6">
    <name type="scientific">Lysobacter gummosus</name>
    <dbReference type="NCBI Taxonomy" id="262324"/>
    <lineage>
        <taxon>Bacteria</taxon>
        <taxon>Pseudomonadati</taxon>
        <taxon>Pseudomonadota</taxon>
        <taxon>Gammaproteobacteria</taxon>
        <taxon>Lysobacterales</taxon>
        <taxon>Lysobacteraceae</taxon>
        <taxon>Lysobacter</taxon>
    </lineage>
</organism>
<evidence type="ECO:0000313" key="6">
    <source>
        <dbReference type="Proteomes" id="UP000829194"/>
    </source>
</evidence>
<dbReference type="Pfam" id="PF25021">
    <property type="entry name" value="TEN_NHL"/>
    <property type="match status" value="1"/>
</dbReference>
<dbReference type="CDD" id="cd14953">
    <property type="entry name" value="NHL_like_1"/>
    <property type="match status" value="1"/>
</dbReference>
<feature type="domain" description="Teneurin NHL" evidence="4">
    <location>
        <begin position="117"/>
        <end position="166"/>
    </location>
</feature>
<gene>
    <name evidence="5" type="ORF">MOV92_23840</name>
</gene>
<proteinExistence type="predicted"/>
<reference evidence="5 6" key="1">
    <citation type="submission" date="2022-03" db="EMBL/GenBank/DDBJ databases">
        <title>Complete genome sequence of Lysobacter capsici VKM B-2533 and Lysobacter gummosus 10.1.1, promising sources of lytic agents.</title>
        <authorList>
            <person name="Tarlachkov S.V."/>
            <person name="Kudryakova I.V."/>
            <person name="Afoshin A.S."/>
            <person name="Leontyevskaya E.A."/>
            <person name="Leontyevskaya N.V."/>
        </authorList>
    </citation>
    <scope>NUCLEOTIDE SEQUENCE [LARGE SCALE GENOMIC DNA]</scope>
    <source>
        <strain evidence="5 6">10.1.1</strain>
    </source>
</reference>
<dbReference type="Pfam" id="PF13517">
    <property type="entry name" value="FG-GAP_3"/>
    <property type="match status" value="4"/>
</dbReference>
<dbReference type="Proteomes" id="UP000829194">
    <property type="component" value="Chromosome"/>
</dbReference>
<dbReference type="InterPro" id="IPR028994">
    <property type="entry name" value="Integrin_alpha_N"/>
</dbReference>
<feature type="repeat" description="NHL" evidence="3">
    <location>
        <begin position="127"/>
        <end position="157"/>
    </location>
</feature>
<evidence type="ECO:0000259" key="4">
    <source>
        <dbReference type="Pfam" id="PF25021"/>
    </source>
</evidence>
<dbReference type="EMBL" id="CP093547">
    <property type="protein sequence ID" value="UNP29456.1"/>
    <property type="molecule type" value="Genomic_DNA"/>
</dbReference>
<evidence type="ECO:0000256" key="3">
    <source>
        <dbReference type="PROSITE-ProRule" id="PRU00504"/>
    </source>
</evidence>
<sequence>MSFKRARAGSSPYSDTGAGTRLAQINQEGMMRTLGLLIIGAICAAFSAASQGAIITSVAGGGSGGSYATRQSLFQPKAIAITPNGDMYVAEYSQIRKITPDGVATIIAGASYLGYGGDGGPAVDAVLNQPSAIAVDPAGNIYIADTYNHRIRKIDTSGIIRTIAGTGVAAASDDGVATATSLNYPGGVAFGGPKNTLYIADTQNHRIRLLDTDGRLVTVAGDGVAGFSGEGVPAEQARVSAPTGLATDVANLYIADTGNERVRQIDFVGRIRTLAGGGSSDTTTDALTARLREPRALAIEPGTPFLFVAEAGSSVVRQISGGWIRPFAGVANSPGYAGDGGDATLATFNRPAGVALDSDGNIYVADTGNQRVRKVALRSAGLPRVGGSKFLGYSVIPVPATVTQRYARLAVGDVTGDGLDDVVVATGRESGSDPQTLKVMLFSGLAGGGLAAPQTAYYASEGSVVVPNIVLADMNNDDILDILIGERTGLSIFPGNGNGALSGTHYSLPIPGGVAGALAVMDVNNDSTPDVVHYLDDLGDQVARDLQVFLGSGGGRLAAPYAVNSALAGGSNIRAGDVNGDGFKDLVVTTKYAQIYVYEHDGINNFRPERSAGVGGNIALGDFDHDGRTDILSAIYGNGSSTMVVRYSADGRSEMSSIPEVALDLNAGDFNGDRRDDLLLTRYDELVAYRQTPLGLSDEVAYSAPGAIGVARGEISGDGCRDAVVLSSQGLLLFPGRNCVEGTLNDLNGDGKSDLVWRDDSREHLVTWRMDGATRVEGMSRLVSPEWRVLATGDFQGDHKLDLIWTDGMQMQLWEGDGKGGFTGVQMRSYPVGYRVVAVGDVNGDGNTDLLWRGDDNTAVGLWVMKGAQIIDSASYSVKKTWWVAGSADMTGDGRMDVVWTDGTFMSLAQADEGLTFKFVEMPGYPQGWELAAVGDINGDGKGDLMWRYPDEGYLVTWAMDGATRLSGRTYQPGAAWRIVQTGDLTGDGRTDVIWTDGHQMQLWQSQGDGFVGVPMLDYPVGWSTVRR</sequence>